<dbReference type="Proteomes" id="UP001286313">
    <property type="component" value="Unassembled WGS sequence"/>
</dbReference>
<gene>
    <name evidence="2" type="ORF">Pcinc_040275</name>
</gene>
<name>A0AAE1BN23_PETCI</name>
<keyword evidence="1" id="KW-0812">Transmembrane</keyword>
<reference evidence="2" key="1">
    <citation type="submission" date="2023-10" db="EMBL/GenBank/DDBJ databases">
        <title>Genome assemblies of two species of porcelain crab, Petrolisthes cinctipes and Petrolisthes manimaculis (Anomura: Porcellanidae).</title>
        <authorList>
            <person name="Angst P."/>
        </authorList>
    </citation>
    <scope>NUCLEOTIDE SEQUENCE</scope>
    <source>
        <strain evidence="2">PB745_01</strain>
        <tissue evidence="2">Gill</tissue>
    </source>
</reference>
<comment type="caution">
    <text evidence="2">The sequence shown here is derived from an EMBL/GenBank/DDBJ whole genome shotgun (WGS) entry which is preliminary data.</text>
</comment>
<evidence type="ECO:0000256" key="1">
    <source>
        <dbReference type="SAM" id="Phobius"/>
    </source>
</evidence>
<dbReference type="AlphaFoldDB" id="A0AAE1BN23"/>
<feature type="transmembrane region" description="Helical" evidence="1">
    <location>
        <begin position="15"/>
        <end position="36"/>
    </location>
</feature>
<dbReference type="EMBL" id="JAWQEG010007067">
    <property type="protein sequence ID" value="KAK3853172.1"/>
    <property type="molecule type" value="Genomic_DNA"/>
</dbReference>
<keyword evidence="3" id="KW-1185">Reference proteome</keyword>
<sequence length="136" mass="15368">MVMCVWLHLRQKQLIIFGLLSVTIVVAIAVGLGVGLKKNGNSNPEPVKEKITTDSVPGLFESWNNNKRQQRQICIYDRTPTRPRLSSVNTIMPPSVPMVNPALRLQRKFCVKMEARRTQPSRAYSASGWSIHSPWV</sequence>
<evidence type="ECO:0000313" key="2">
    <source>
        <dbReference type="EMBL" id="KAK3853172.1"/>
    </source>
</evidence>
<accession>A0AAE1BN23</accession>
<keyword evidence="1" id="KW-0472">Membrane</keyword>
<evidence type="ECO:0000313" key="3">
    <source>
        <dbReference type="Proteomes" id="UP001286313"/>
    </source>
</evidence>
<protein>
    <submittedName>
        <fullName evidence="2">Uncharacterized protein</fullName>
    </submittedName>
</protein>
<proteinExistence type="predicted"/>
<organism evidence="2 3">
    <name type="scientific">Petrolisthes cinctipes</name>
    <name type="common">Flat porcelain crab</name>
    <dbReference type="NCBI Taxonomy" id="88211"/>
    <lineage>
        <taxon>Eukaryota</taxon>
        <taxon>Metazoa</taxon>
        <taxon>Ecdysozoa</taxon>
        <taxon>Arthropoda</taxon>
        <taxon>Crustacea</taxon>
        <taxon>Multicrustacea</taxon>
        <taxon>Malacostraca</taxon>
        <taxon>Eumalacostraca</taxon>
        <taxon>Eucarida</taxon>
        <taxon>Decapoda</taxon>
        <taxon>Pleocyemata</taxon>
        <taxon>Anomura</taxon>
        <taxon>Galatheoidea</taxon>
        <taxon>Porcellanidae</taxon>
        <taxon>Petrolisthes</taxon>
    </lineage>
</organism>
<keyword evidence="1" id="KW-1133">Transmembrane helix</keyword>